<dbReference type="Proteomes" id="UP000092683">
    <property type="component" value="Unassembled WGS sequence"/>
</dbReference>
<evidence type="ECO:0000313" key="2">
    <source>
        <dbReference type="Proteomes" id="UP000092683"/>
    </source>
</evidence>
<proteinExistence type="predicted"/>
<evidence type="ECO:0000313" key="1">
    <source>
        <dbReference type="EMBL" id="OCB50698.1"/>
    </source>
</evidence>
<gene>
    <name evidence="1" type="ORF">A5677_23850</name>
</gene>
<accession>A0A1B9D693</accession>
<name>A0A1B9D693_MYCMA</name>
<sequence length="75" mass="8294">MRTSHREITICSDDAWLQMPLVPGFGLPGSETMFEPWVFMNYKRAAEYLYTAIAPSGRDAGLFRVTAGCSTKMGG</sequence>
<dbReference type="EMBL" id="MBEE01000166">
    <property type="protein sequence ID" value="OCB50698.1"/>
    <property type="molecule type" value="Genomic_DNA"/>
</dbReference>
<dbReference type="AlphaFoldDB" id="A0A1B9D693"/>
<protein>
    <submittedName>
        <fullName evidence="1">Uncharacterized protein</fullName>
    </submittedName>
</protein>
<organism evidence="1 2">
    <name type="scientific">Mycobacterium malmoense</name>
    <dbReference type="NCBI Taxonomy" id="1780"/>
    <lineage>
        <taxon>Bacteria</taxon>
        <taxon>Bacillati</taxon>
        <taxon>Actinomycetota</taxon>
        <taxon>Actinomycetes</taxon>
        <taxon>Mycobacteriales</taxon>
        <taxon>Mycobacteriaceae</taxon>
        <taxon>Mycobacterium</taxon>
    </lineage>
</organism>
<comment type="caution">
    <text evidence="1">The sequence shown here is derived from an EMBL/GenBank/DDBJ whole genome shotgun (WGS) entry which is preliminary data.</text>
</comment>
<reference evidence="1 2" key="1">
    <citation type="submission" date="2016-06" db="EMBL/GenBank/DDBJ databases">
        <authorList>
            <person name="Kjaerup R.B."/>
            <person name="Dalgaard T.S."/>
            <person name="Juul-Madsen H.R."/>
        </authorList>
    </citation>
    <scope>NUCLEOTIDE SEQUENCE [LARGE SCALE GENOMIC DNA]</scope>
    <source>
        <strain evidence="1 2">E3012</strain>
    </source>
</reference>